<organism evidence="1 2">
    <name type="scientific">Ridgeia piscesae</name>
    <name type="common">Tubeworm</name>
    <dbReference type="NCBI Taxonomy" id="27915"/>
    <lineage>
        <taxon>Eukaryota</taxon>
        <taxon>Metazoa</taxon>
        <taxon>Spiralia</taxon>
        <taxon>Lophotrochozoa</taxon>
        <taxon>Annelida</taxon>
        <taxon>Polychaeta</taxon>
        <taxon>Sedentaria</taxon>
        <taxon>Canalipalpata</taxon>
        <taxon>Sabellida</taxon>
        <taxon>Siboglinidae</taxon>
        <taxon>Ridgeia</taxon>
    </lineage>
</organism>
<keyword evidence="2" id="KW-1185">Reference proteome</keyword>
<protein>
    <submittedName>
        <fullName evidence="1">Uncharacterized protein</fullName>
    </submittedName>
</protein>
<comment type="caution">
    <text evidence="1">The sequence shown here is derived from an EMBL/GenBank/DDBJ whole genome shotgun (WGS) entry which is preliminary data.</text>
</comment>
<sequence>MLGNAAPSVETFATGRAAAKALWDVIDRNDGEMVIWKIPCRSRRCQPGAGVVCNNNCRKHSIRTTGGDTGGHRESGREGECTRLHHETAEGKPTRTLLICRRILKI</sequence>
<accession>A0AAD9KI56</accession>
<dbReference type="AlphaFoldDB" id="A0AAD9KI56"/>
<evidence type="ECO:0000313" key="2">
    <source>
        <dbReference type="Proteomes" id="UP001209878"/>
    </source>
</evidence>
<gene>
    <name evidence="1" type="ORF">NP493_997g01041</name>
</gene>
<name>A0AAD9KI56_RIDPI</name>
<dbReference type="Proteomes" id="UP001209878">
    <property type="component" value="Unassembled WGS sequence"/>
</dbReference>
<dbReference type="EMBL" id="JAODUO010000996">
    <property type="protein sequence ID" value="KAK2172053.1"/>
    <property type="molecule type" value="Genomic_DNA"/>
</dbReference>
<evidence type="ECO:0000313" key="1">
    <source>
        <dbReference type="EMBL" id="KAK2172053.1"/>
    </source>
</evidence>
<reference evidence="1" key="1">
    <citation type="journal article" date="2023" name="Mol. Biol. Evol.">
        <title>Third-Generation Sequencing Reveals the Adaptive Role of the Epigenome in Three Deep-Sea Polychaetes.</title>
        <authorList>
            <person name="Perez M."/>
            <person name="Aroh O."/>
            <person name="Sun Y."/>
            <person name="Lan Y."/>
            <person name="Juniper S.K."/>
            <person name="Young C.R."/>
            <person name="Angers B."/>
            <person name="Qian P.Y."/>
        </authorList>
    </citation>
    <scope>NUCLEOTIDE SEQUENCE</scope>
    <source>
        <strain evidence="1">R07B-5</strain>
    </source>
</reference>
<proteinExistence type="predicted"/>